<feature type="compositionally biased region" description="Basic and acidic residues" evidence="3">
    <location>
        <begin position="306"/>
        <end position="317"/>
    </location>
</feature>
<dbReference type="Gene3D" id="3.50.50.60">
    <property type="entry name" value="FAD/NAD(P)-binding domain"/>
    <property type="match status" value="1"/>
</dbReference>
<dbReference type="InterPro" id="IPR036188">
    <property type="entry name" value="FAD/NAD-bd_sf"/>
</dbReference>
<dbReference type="Pfam" id="PF07992">
    <property type="entry name" value="Pyr_redox_2"/>
    <property type="match status" value="1"/>
</dbReference>
<dbReference type="InterPro" id="IPR023753">
    <property type="entry name" value="FAD/NAD-binding_dom"/>
</dbReference>
<dbReference type="PANTHER" id="PTHR48105">
    <property type="entry name" value="THIOREDOXIN REDUCTASE 1-RELATED-RELATED"/>
    <property type="match status" value="1"/>
</dbReference>
<keyword evidence="1" id="KW-0285">Flavoprotein</keyword>
<reference evidence="5" key="1">
    <citation type="submission" date="2021-07" db="EMBL/GenBank/DDBJ databases">
        <title>Studies on halocins as antimicrobial molecules from haloarchaea.</title>
        <authorList>
            <person name="Kumar S."/>
            <person name="Khare S.K."/>
        </authorList>
    </citation>
    <scope>NUCLEOTIDE SEQUENCE</scope>
    <source>
        <strain evidence="5">NCIM 5678</strain>
    </source>
</reference>
<evidence type="ECO:0000313" key="6">
    <source>
        <dbReference type="Proteomes" id="UP001058330"/>
    </source>
</evidence>
<sequence>MPASEQRETTDTADVVVVGGGPAGCAAAIFTARYGLDTVVFDRGNAALQRCAYVENYPGFPGGVGVETLLDLLHAHVADAGGELVSDMVVSVDRAGDDHEAETRFVVETQDGRRVATDAVLAAAWYDGSYLRGLDDEDAMFERHDHHGEEHEHFDPSYSDEDGRTPVDGLYVASPSGQRNAQVTISSGQGAHVARCLLEDRRREQGYPGMLADHYDWLRPETEFSGEWGDRDRWREWFDGKVPEDCDVSDDRLADLRESYIDRAFETRRSDEEVEAMEDRGIARLVDVVGTDRVLDALPEDEIRAYIDSTDGKRESTDEGAAVGEDREATDEDHTTDSGVNQL</sequence>
<evidence type="ECO:0000259" key="4">
    <source>
        <dbReference type="Pfam" id="PF07992"/>
    </source>
</evidence>
<evidence type="ECO:0000256" key="2">
    <source>
        <dbReference type="ARBA" id="ARBA00023002"/>
    </source>
</evidence>
<accession>A0ABY5RGB0</accession>
<feature type="compositionally biased region" description="Basic and acidic residues" evidence="3">
    <location>
        <begin position="324"/>
        <end position="336"/>
    </location>
</feature>
<protein>
    <submittedName>
        <fullName evidence="5">FAD-dependent oxidoreductase</fullName>
    </submittedName>
</protein>
<proteinExistence type="predicted"/>
<feature type="domain" description="FAD/NAD(P)-binding" evidence="4">
    <location>
        <begin position="14"/>
        <end position="123"/>
    </location>
</feature>
<evidence type="ECO:0000256" key="1">
    <source>
        <dbReference type="ARBA" id="ARBA00022630"/>
    </source>
</evidence>
<dbReference type="SUPFAM" id="SSF51905">
    <property type="entry name" value="FAD/NAD(P)-binding domain"/>
    <property type="match status" value="1"/>
</dbReference>
<keyword evidence="2" id="KW-0560">Oxidoreductase</keyword>
<dbReference type="EMBL" id="CP078063">
    <property type="protein sequence ID" value="UVE51085.1"/>
    <property type="molecule type" value="Genomic_DNA"/>
</dbReference>
<dbReference type="Proteomes" id="UP001058330">
    <property type="component" value="Chromosome"/>
</dbReference>
<dbReference type="RefSeq" id="WP_258302972.1">
    <property type="nucleotide sequence ID" value="NZ_CP078063.1"/>
</dbReference>
<dbReference type="PRINTS" id="PR00469">
    <property type="entry name" value="PNDRDTASEII"/>
</dbReference>
<gene>
    <name evidence="5" type="ORF">KU306_04150</name>
</gene>
<evidence type="ECO:0000256" key="3">
    <source>
        <dbReference type="SAM" id="MobiDB-lite"/>
    </source>
</evidence>
<dbReference type="InterPro" id="IPR050097">
    <property type="entry name" value="Ferredoxin-NADP_redctase_2"/>
</dbReference>
<dbReference type="GeneID" id="74528061"/>
<name>A0ABY5RGB0_HALLR</name>
<keyword evidence="6" id="KW-1185">Reference proteome</keyword>
<feature type="region of interest" description="Disordered" evidence="3">
    <location>
        <begin position="306"/>
        <end position="343"/>
    </location>
</feature>
<evidence type="ECO:0000313" key="5">
    <source>
        <dbReference type="EMBL" id="UVE51085.1"/>
    </source>
</evidence>
<organism evidence="5 6">
    <name type="scientific">Haloferax larsenii</name>
    <dbReference type="NCBI Taxonomy" id="302484"/>
    <lineage>
        <taxon>Archaea</taxon>
        <taxon>Methanobacteriati</taxon>
        <taxon>Methanobacteriota</taxon>
        <taxon>Stenosarchaea group</taxon>
        <taxon>Halobacteria</taxon>
        <taxon>Halobacteriales</taxon>
        <taxon>Haloferacaceae</taxon>
        <taxon>Haloferax</taxon>
    </lineage>
</organism>